<feature type="region of interest" description="Disordered" evidence="1">
    <location>
        <begin position="1"/>
        <end position="33"/>
    </location>
</feature>
<sequence length="78" mass="8875">ESRGSENISESRLPGTPCHRAVPGSHPARRLGCGTPRLRRHLLFSCPRRPGLPLQEHTKYWRIRKRAFGSRDAPVSTY</sequence>
<dbReference type="AlphaFoldDB" id="A0A4U1EPM9"/>
<feature type="non-terminal residue" evidence="2">
    <location>
        <position position="1"/>
    </location>
</feature>
<evidence type="ECO:0000313" key="2">
    <source>
        <dbReference type="EMBL" id="TKC38504.1"/>
    </source>
</evidence>
<name>A0A4U1EPM9_MONMO</name>
<evidence type="ECO:0000256" key="1">
    <source>
        <dbReference type="SAM" id="MobiDB-lite"/>
    </source>
</evidence>
<dbReference type="Proteomes" id="UP000308365">
    <property type="component" value="Unassembled WGS sequence"/>
</dbReference>
<gene>
    <name evidence="2" type="ORF">EI555_010394</name>
</gene>
<feature type="non-terminal residue" evidence="2">
    <location>
        <position position="78"/>
    </location>
</feature>
<protein>
    <submittedName>
        <fullName evidence="2">Uncharacterized protein</fullName>
    </submittedName>
</protein>
<reference evidence="3" key="1">
    <citation type="journal article" date="2019" name="IScience">
        <title>Narwhal Genome Reveals Long-Term Low Genetic Diversity despite Current Large Abundance Size.</title>
        <authorList>
            <person name="Westbury M.V."/>
            <person name="Petersen B."/>
            <person name="Garde E."/>
            <person name="Heide-Jorgensen M.P."/>
            <person name="Lorenzen E.D."/>
        </authorList>
    </citation>
    <scope>NUCLEOTIDE SEQUENCE [LARGE SCALE GENOMIC DNA]</scope>
</reference>
<accession>A0A4U1EPM9</accession>
<dbReference type="EMBL" id="RWIC01000985">
    <property type="protein sequence ID" value="TKC38504.1"/>
    <property type="molecule type" value="Genomic_DNA"/>
</dbReference>
<feature type="compositionally biased region" description="Polar residues" evidence="1">
    <location>
        <begin position="1"/>
        <end position="10"/>
    </location>
</feature>
<proteinExistence type="predicted"/>
<organism evidence="2 3">
    <name type="scientific">Monodon monoceros</name>
    <name type="common">Narwhal</name>
    <name type="synonym">Ceratodon monodon</name>
    <dbReference type="NCBI Taxonomy" id="40151"/>
    <lineage>
        <taxon>Eukaryota</taxon>
        <taxon>Metazoa</taxon>
        <taxon>Chordata</taxon>
        <taxon>Craniata</taxon>
        <taxon>Vertebrata</taxon>
        <taxon>Euteleostomi</taxon>
        <taxon>Mammalia</taxon>
        <taxon>Eutheria</taxon>
        <taxon>Laurasiatheria</taxon>
        <taxon>Artiodactyla</taxon>
        <taxon>Whippomorpha</taxon>
        <taxon>Cetacea</taxon>
        <taxon>Odontoceti</taxon>
        <taxon>Monodontidae</taxon>
        <taxon>Monodon</taxon>
    </lineage>
</organism>
<comment type="caution">
    <text evidence="2">The sequence shown here is derived from an EMBL/GenBank/DDBJ whole genome shotgun (WGS) entry which is preliminary data.</text>
</comment>
<evidence type="ECO:0000313" key="3">
    <source>
        <dbReference type="Proteomes" id="UP000308365"/>
    </source>
</evidence>